<evidence type="ECO:0000313" key="1">
    <source>
        <dbReference type="EMBL" id="KAF7262744.1"/>
    </source>
</evidence>
<dbReference type="PANTHER" id="PTHR47644:SF1">
    <property type="entry name" value="PDZ DOMAIN-CONTAINING PROTEIN"/>
    <property type="match status" value="1"/>
</dbReference>
<comment type="caution">
    <text evidence="1">The sequence shown here is derived from an EMBL/GenBank/DDBJ whole genome shotgun (WGS) entry which is preliminary data.</text>
</comment>
<dbReference type="Proteomes" id="UP000625711">
    <property type="component" value="Unassembled WGS sequence"/>
</dbReference>
<sequence>MALFSKIKFPGYLGTSRVVLNHFDVSTQADIQHQALNYGSEDEIMGRLYGKEKRRESSGGSTLYSKQDIREQYCISERGLGALENNKQSIFGCISSHHSSPCSTRSASSLLTACVKQKMSSDENLYELYKRHPSEYAPFPKRQRKPLADPSRYTWMPSDDESVRMEKPKSILDMSYRNQIPSNAQAGKKHVSFARSHTLTSFDDAMSSLTSSSSHLNRITRSQERLLEVRKAEEVRAITKQPESENVVILDKIKRAPMKTQATQTEVGLGRKPINPGNIHLSPRTIQKVKMVSQAAQTNGYNGRKLAKSLSEASNKLIISPSKEFNFFEPEMDHEPLQ</sequence>
<reference evidence="1" key="1">
    <citation type="submission" date="2020-08" db="EMBL/GenBank/DDBJ databases">
        <title>Genome sequencing and assembly of the red palm weevil Rhynchophorus ferrugineus.</title>
        <authorList>
            <person name="Dias G.B."/>
            <person name="Bergman C.M."/>
            <person name="Manee M."/>
        </authorList>
    </citation>
    <scope>NUCLEOTIDE SEQUENCE</scope>
    <source>
        <strain evidence="1">AA-2017</strain>
        <tissue evidence="1">Whole larva</tissue>
    </source>
</reference>
<evidence type="ECO:0000313" key="2">
    <source>
        <dbReference type="Proteomes" id="UP000625711"/>
    </source>
</evidence>
<gene>
    <name evidence="1" type="ORF">GWI33_004165</name>
</gene>
<dbReference type="AlphaFoldDB" id="A0A834HK37"/>
<dbReference type="EMBL" id="JAACXV010023986">
    <property type="protein sequence ID" value="KAF7262744.1"/>
    <property type="molecule type" value="Genomic_DNA"/>
</dbReference>
<keyword evidence="2" id="KW-1185">Reference proteome</keyword>
<protein>
    <submittedName>
        <fullName evidence="1">Uncharacterized protein</fullName>
    </submittedName>
</protein>
<name>A0A834HK37_RHYFE</name>
<organism evidence="1 2">
    <name type="scientific">Rhynchophorus ferrugineus</name>
    <name type="common">Red palm weevil</name>
    <name type="synonym">Curculio ferrugineus</name>
    <dbReference type="NCBI Taxonomy" id="354439"/>
    <lineage>
        <taxon>Eukaryota</taxon>
        <taxon>Metazoa</taxon>
        <taxon>Ecdysozoa</taxon>
        <taxon>Arthropoda</taxon>
        <taxon>Hexapoda</taxon>
        <taxon>Insecta</taxon>
        <taxon>Pterygota</taxon>
        <taxon>Neoptera</taxon>
        <taxon>Endopterygota</taxon>
        <taxon>Coleoptera</taxon>
        <taxon>Polyphaga</taxon>
        <taxon>Cucujiformia</taxon>
        <taxon>Curculionidae</taxon>
        <taxon>Dryophthorinae</taxon>
        <taxon>Rhynchophorus</taxon>
    </lineage>
</organism>
<accession>A0A834HK37</accession>
<dbReference type="OrthoDB" id="2157866at2759"/>
<feature type="non-terminal residue" evidence="1">
    <location>
        <position position="1"/>
    </location>
</feature>
<dbReference type="PANTHER" id="PTHR47644">
    <property type="entry name" value="AGAP008221-PA"/>
    <property type="match status" value="1"/>
</dbReference>
<proteinExistence type="predicted"/>